<gene>
    <name evidence="1" type="ORF">NKI81_18675</name>
</gene>
<proteinExistence type="predicted"/>
<evidence type="ECO:0000313" key="2">
    <source>
        <dbReference type="Proteomes" id="UP001480082"/>
    </source>
</evidence>
<dbReference type="Proteomes" id="UP001480082">
    <property type="component" value="Unassembled WGS sequence"/>
</dbReference>
<comment type="caution">
    <text evidence="1">The sequence shown here is derived from an EMBL/GenBank/DDBJ whole genome shotgun (WGS) entry which is preliminary data.</text>
</comment>
<dbReference type="EMBL" id="JAMYRI010000010">
    <property type="protein sequence ID" value="MER9285963.1"/>
    <property type="molecule type" value="Genomic_DNA"/>
</dbReference>
<accession>A0ACC6T224</accession>
<organism evidence="1 2">
    <name type="scientific">Mesorhizobium australicum</name>
    <dbReference type="NCBI Taxonomy" id="536018"/>
    <lineage>
        <taxon>Bacteria</taxon>
        <taxon>Pseudomonadati</taxon>
        <taxon>Pseudomonadota</taxon>
        <taxon>Alphaproteobacteria</taxon>
        <taxon>Hyphomicrobiales</taxon>
        <taxon>Phyllobacteriaceae</taxon>
        <taxon>Mesorhizobium</taxon>
    </lineage>
</organism>
<protein>
    <submittedName>
        <fullName evidence="1">LysR family transcriptional regulator</fullName>
    </submittedName>
</protein>
<name>A0ACC6T224_9HYPH</name>
<evidence type="ECO:0000313" key="1">
    <source>
        <dbReference type="EMBL" id="MER9285963.1"/>
    </source>
</evidence>
<reference evidence="1 2" key="1">
    <citation type="journal article" date="2024" name="Proc. Natl. Acad. Sci. U.S.A.">
        <title>The evolutionary genomics of adaptation to stress in wild rhizobium bacteria.</title>
        <authorList>
            <person name="Kehlet-Delgado H."/>
            <person name="Montoya A.P."/>
            <person name="Jensen K.T."/>
            <person name="Wendlandt C.E."/>
            <person name="Dexheimer C."/>
            <person name="Roberts M."/>
            <person name="Torres Martinez L."/>
            <person name="Friesen M.L."/>
            <person name="Griffitts J.S."/>
            <person name="Porter S.S."/>
        </authorList>
    </citation>
    <scope>NUCLEOTIDE SEQUENCE [LARGE SCALE GENOMIC DNA]</scope>
    <source>
        <strain evidence="1 2">M0468</strain>
    </source>
</reference>
<sequence length="307" mass="33548">MIDLNDLRVFERVAATSSFSAAGRVLGLPKSTVSRNIARLEQQLGARLFQRTTRAVILTAAGDALRTRCVELMSRIDETVTYVESLAGEPRGLLRVSAGIGFGINVLSRHLPAFLARFPHVDVALDLTSRDLDLVAERVDVAIRMGPLPDSALVATRLGSVRRCLAAAPGYLSRHGTPLTPADLSTHECIEMPRGDGRTRTWHFYRGGEMATVDVHNRVSVNDALTIHQLVRNGAGLGVLSTYLCADDFAEGRLVPLLTDWDIAPVEVNLLFPSKRELSQTVRSFVDFMREVSVPNEHWQGGIVATG</sequence>
<keyword evidence="2" id="KW-1185">Reference proteome</keyword>